<dbReference type="AlphaFoldDB" id="A0A366MER4"/>
<reference evidence="1 2" key="1">
    <citation type="submission" date="2018-06" db="EMBL/GenBank/DDBJ databases">
        <title>Genomic insight into two independent archaeal endosymbiosis events.</title>
        <authorList>
            <person name="Lind A.E."/>
            <person name="Lewis W.H."/>
            <person name="Spang A."/>
            <person name="Guy L."/>
            <person name="Embley M.T."/>
            <person name="Ettema T.J.G."/>
        </authorList>
    </citation>
    <scope>NUCLEOTIDE SEQUENCE [LARGE SCALE GENOMIC DNA]</scope>
    <source>
        <strain evidence="1">NOE</strain>
    </source>
</reference>
<dbReference type="EMBL" id="NIZT01000012">
    <property type="protein sequence ID" value="RBQ23979.1"/>
    <property type="molecule type" value="Genomic_DNA"/>
</dbReference>
<sequence>MQFYYYNGTHWIAIGSPVNLVNDQATLNYTFPNPGDHEIRAEYLGTDEYNPFFGNGNVFILYETELEYVIKQ</sequence>
<proteinExistence type="predicted"/>
<evidence type="ECO:0000313" key="1">
    <source>
        <dbReference type="EMBL" id="RBQ23979.1"/>
    </source>
</evidence>
<comment type="caution">
    <text evidence="1">The sequence shown here is derived from an EMBL/GenBank/DDBJ whole genome shotgun (WGS) entry which is preliminary data.</text>
</comment>
<gene>
    <name evidence="1" type="ORF">ALNOE001_05260</name>
</gene>
<dbReference type="Proteomes" id="UP000253099">
    <property type="component" value="Unassembled WGS sequence"/>
</dbReference>
<protein>
    <recommendedName>
        <fullName evidence="3">Bacterial Ig-like domain-containing protein</fullName>
    </recommendedName>
</protein>
<accession>A0A366MER4</accession>
<dbReference type="InterPro" id="IPR013783">
    <property type="entry name" value="Ig-like_fold"/>
</dbReference>
<keyword evidence="2" id="KW-1185">Reference proteome</keyword>
<organism evidence="1 2">
    <name type="scientific">Candidatus Methanobinarius endosymbioticus</name>
    <dbReference type="NCBI Taxonomy" id="2006182"/>
    <lineage>
        <taxon>Archaea</taxon>
        <taxon>Methanobacteriati</taxon>
        <taxon>Methanobacteriota</taxon>
        <taxon>Methanomada group</taxon>
        <taxon>Methanobacteria</taxon>
        <taxon>Methanobacteriales</taxon>
        <taxon>Methanobacteriaceae</taxon>
        <taxon>Candidatus Methanobinarius</taxon>
    </lineage>
</organism>
<dbReference type="Gene3D" id="2.60.40.10">
    <property type="entry name" value="Immunoglobulins"/>
    <property type="match status" value="1"/>
</dbReference>
<evidence type="ECO:0000313" key="2">
    <source>
        <dbReference type="Proteomes" id="UP000253099"/>
    </source>
</evidence>
<evidence type="ECO:0008006" key="3">
    <source>
        <dbReference type="Google" id="ProtNLM"/>
    </source>
</evidence>
<name>A0A366MER4_9EURY</name>